<gene>
    <name evidence="1" type="ORF">LCGC14_3058310</name>
</gene>
<reference evidence="1" key="1">
    <citation type="journal article" date="2015" name="Nature">
        <title>Complex archaea that bridge the gap between prokaryotes and eukaryotes.</title>
        <authorList>
            <person name="Spang A."/>
            <person name="Saw J.H."/>
            <person name="Jorgensen S.L."/>
            <person name="Zaremba-Niedzwiedzka K."/>
            <person name="Martijn J."/>
            <person name="Lind A.E."/>
            <person name="van Eijk R."/>
            <person name="Schleper C."/>
            <person name="Guy L."/>
            <person name="Ettema T.J."/>
        </authorList>
    </citation>
    <scope>NUCLEOTIDE SEQUENCE</scope>
</reference>
<organism evidence="1">
    <name type="scientific">marine sediment metagenome</name>
    <dbReference type="NCBI Taxonomy" id="412755"/>
    <lineage>
        <taxon>unclassified sequences</taxon>
        <taxon>metagenomes</taxon>
        <taxon>ecological metagenomes</taxon>
    </lineage>
</organism>
<sequence>MRCQIYSEECVCPMCKGMFNSNVDIGDGFLYDICGCGFKRKKKPSGEIVADISLSESIRRMEAKRKDEGRELI</sequence>
<proteinExistence type="predicted"/>
<comment type="caution">
    <text evidence="1">The sequence shown here is derived from an EMBL/GenBank/DDBJ whole genome shotgun (WGS) entry which is preliminary data.</text>
</comment>
<evidence type="ECO:0000313" key="1">
    <source>
        <dbReference type="EMBL" id="KKK57058.1"/>
    </source>
</evidence>
<dbReference type="AlphaFoldDB" id="A0A0F8WK70"/>
<protein>
    <submittedName>
        <fullName evidence="1">Uncharacterized protein</fullName>
    </submittedName>
</protein>
<name>A0A0F8WK70_9ZZZZ</name>
<accession>A0A0F8WK70</accession>
<dbReference type="EMBL" id="LAZR01064677">
    <property type="protein sequence ID" value="KKK57058.1"/>
    <property type="molecule type" value="Genomic_DNA"/>
</dbReference>